<dbReference type="Proteomes" id="UP000637819">
    <property type="component" value="Chromosome"/>
</dbReference>
<proteinExistence type="predicted"/>
<dbReference type="GeneID" id="62874602"/>
<dbReference type="SUPFAM" id="SSF49503">
    <property type="entry name" value="Cupredoxins"/>
    <property type="match status" value="1"/>
</dbReference>
<feature type="region of interest" description="Disordered" evidence="3">
    <location>
        <begin position="202"/>
        <end position="263"/>
    </location>
</feature>
<accession>A0A8T8E475</accession>
<dbReference type="Gene3D" id="2.60.40.420">
    <property type="entry name" value="Cupredoxins - blue copper proteins"/>
    <property type="match status" value="1"/>
</dbReference>
<dbReference type="GO" id="GO:0009055">
    <property type="term" value="F:electron transfer activity"/>
    <property type="evidence" value="ECO:0007669"/>
    <property type="project" value="InterPro"/>
</dbReference>
<dbReference type="InterPro" id="IPR006311">
    <property type="entry name" value="TAT_signal"/>
</dbReference>
<evidence type="ECO:0000256" key="2">
    <source>
        <dbReference type="ARBA" id="ARBA00023008"/>
    </source>
</evidence>
<evidence type="ECO:0000256" key="1">
    <source>
        <dbReference type="ARBA" id="ARBA00022723"/>
    </source>
</evidence>
<dbReference type="KEGG" id="hsal:JMJ58_05720"/>
<name>A0A8T8E475_9EURY</name>
<feature type="compositionally biased region" description="Low complexity" evidence="3">
    <location>
        <begin position="468"/>
        <end position="477"/>
    </location>
</feature>
<dbReference type="AlphaFoldDB" id="A0A8T8E475"/>
<evidence type="ECO:0000313" key="6">
    <source>
        <dbReference type="Proteomes" id="UP000637819"/>
    </source>
</evidence>
<keyword evidence="2" id="KW-0186">Copper</keyword>
<feature type="region of interest" description="Disordered" evidence="3">
    <location>
        <begin position="438"/>
        <end position="493"/>
    </location>
</feature>
<feature type="domain" description="Blue (type 1) copper" evidence="4">
    <location>
        <begin position="90"/>
        <end position="159"/>
    </location>
</feature>
<reference evidence="5 6" key="1">
    <citation type="submission" date="2021-01" db="EMBL/GenBank/DDBJ databases">
        <title>Genome Sequence and Methylation Pattern of Haloterrigena salifodinae BOL5-1, An Extremely Halophilic Archaeon from a Bolivian Salt Mine.</title>
        <authorList>
            <person name="DasSarma P."/>
            <person name="Anton B.P."/>
            <person name="DasSarma S.L."/>
            <person name="von Ehrenheim H.A.L."/>
            <person name="Martinez F.L."/>
            <person name="Guzman D."/>
            <person name="Roberts R.J."/>
            <person name="DasSarma S."/>
        </authorList>
    </citation>
    <scope>NUCLEOTIDE SEQUENCE [LARGE SCALE GENOMIC DNA]</scope>
    <source>
        <strain evidence="5 6">BOL5-1</strain>
    </source>
</reference>
<dbReference type="InterPro" id="IPR008972">
    <property type="entry name" value="Cupredoxin"/>
</dbReference>
<keyword evidence="1" id="KW-0479">Metal-binding</keyword>
<dbReference type="Pfam" id="PF00127">
    <property type="entry name" value="Copper-bind"/>
    <property type="match status" value="1"/>
</dbReference>
<dbReference type="OrthoDB" id="265568at2157"/>
<feature type="compositionally biased region" description="Acidic residues" evidence="3">
    <location>
        <begin position="478"/>
        <end position="493"/>
    </location>
</feature>
<dbReference type="PROSITE" id="PS51318">
    <property type="entry name" value="TAT"/>
    <property type="match status" value="1"/>
</dbReference>
<evidence type="ECO:0000313" key="5">
    <source>
        <dbReference type="EMBL" id="QRV16387.1"/>
    </source>
</evidence>
<evidence type="ECO:0000256" key="3">
    <source>
        <dbReference type="SAM" id="MobiDB-lite"/>
    </source>
</evidence>
<gene>
    <name evidence="5" type="ORF">JMJ58_05720</name>
</gene>
<feature type="compositionally biased region" description="Polar residues" evidence="3">
    <location>
        <begin position="220"/>
        <end position="263"/>
    </location>
</feature>
<dbReference type="GO" id="GO:0005507">
    <property type="term" value="F:copper ion binding"/>
    <property type="evidence" value="ECO:0007669"/>
    <property type="project" value="InterPro"/>
</dbReference>
<dbReference type="EMBL" id="CP069188">
    <property type="protein sequence ID" value="QRV16387.1"/>
    <property type="molecule type" value="Genomic_DNA"/>
</dbReference>
<keyword evidence="6" id="KW-1185">Reference proteome</keyword>
<dbReference type="RefSeq" id="WP_204748681.1">
    <property type="nucleotide sequence ID" value="NZ_CP069188.1"/>
</dbReference>
<dbReference type="InterPro" id="IPR000923">
    <property type="entry name" value="BlueCu_1"/>
</dbReference>
<organism evidence="5 6">
    <name type="scientific">Haloterrigena salifodinae</name>
    <dbReference type="NCBI Taxonomy" id="2675099"/>
    <lineage>
        <taxon>Archaea</taxon>
        <taxon>Methanobacteriati</taxon>
        <taxon>Methanobacteriota</taxon>
        <taxon>Stenosarchaea group</taxon>
        <taxon>Halobacteria</taxon>
        <taxon>Halobacteriales</taxon>
        <taxon>Natrialbaceae</taxon>
        <taxon>Haloterrigena</taxon>
    </lineage>
</organism>
<protein>
    <recommendedName>
        <fullName evidence="4">Blue (type 1) copper domain-containing protein</fullName>
    </recommendedName>
</protein>
<evidence type="ECO:0000259" key="4">
    <source>
        <dbReference type="Pfam" id="PF00127"/>
    </source>
</evidence>
<sequence length="493" mass="52527">MTNEQPSREDVSRRGVLKGTAALASTAALTGEAGAYRDAFDFPLPVAQNDGMARTLTLVGIVGGWLGVAPHSIDGKSNPPLRLVEGEEHEVVWINGDGSTHNFNIAAGSALGDDVEVLEVTDTVSEQGEFTTLQFTATEEMEEYFCQPHPAQMRGPVELIDPSDVSELVVHVEDENGEPLGAEVFVDDMHSYSDLAARPDPFAEEGQSQESESREPGNASDGNVSDGNASNGNVSDGNASDGNVSDGNASDGSGDVQGQQTQPPAVARFDLLEDGEYDLEVWTYGHERVTDTVQIDGEDQQITITLPEIDPGEPTETYSMTLEDGQWVGNEPEAIADQENPTLELQAGEAYAIEWENAIGRGQPDGENMTFEPLPGHNLAIASDGETNQWNTYVRSDFTAEEGATQTVEFVANEEMGVYLDQSQLDAVGEITIDGATGTGDGAAVGNETTGNETMMDDGMMGNETMSNETMDGGMMENETEGNETTDNESDAS</sequence>